<accession>A0AAV3PK48</accession>
<comment type="caution">
    <text evidence="3">The sequence shown here is derived from an EMBL/GenBank/DDBJ whole genome shotgun (WGS) entry which is preliminary data.</text>
</comment>
<dbReference type="Proteomes" id="UP001454036">
    <property type="component" value="Unassembled WGS sequence"/>
</dbReference>
<evidence type="ECO:0000256" key="1">
    <source>
        <dbReference type="ARBA" id="ARBA00005474"/>
    </source>
</evidence>
<organism evidence="3 4">
    <name type="scientific">Lithospermum erythrorhizon</name>
    <name type="common">Purple gromwell</name>
    <name type="synonym">Lithospermum officinale var. erythrorhizon</name>
    <dbReference type="NCBI Taxonomy" id="34254"/>
    <lineage>
        <taxon>Eukaryota</taxon>
        <taxon>Viridiplantae</taxon>
        <taxon>Streptophyta</taxon>
        <taxon>Embryophyta</taxon>
        <taxon>Tracheophyta</taxon>
        <taxon>Spermatophyta</taxon>
        <taxon>Magnoliopsida</taxon>
        <taxon>eudicotyledons</taxon>
        <taxon>Gunneridae</taxon>
        <taxon>Pentapetalae</taxon>
        <taxon>asterids</taxon>
        <taxon>lamiids</taxon>
        <taxon>Boraginales</taxon>
        <taxon>Boraginaceae</taxon>
        <taxon>Boraginoideae</taxon>
        <taxon>Lithospermeae</taxon>
        <taxon>Lithospermum</taxon>
    </lineage>
</organism>
<sequence length="180" mass="20819">MNHKGDPCVACNIEKVTCYPSCVFRAYFHIRTAENFGSYRHIKAKYNPSKLQNEIMDLLEGQRTTAFEAMDAAFESRYTSHVWAALRVSEQTPKIKILREEFSRLEKELSSGSGYLINLDINTTRELTFYHGGKIVANCILTVINHITHLVPPTQLRGVIYYHDYFNVDTKVYLSRLYKV</sequence>
<feature type="domain" description="LOB" evidence="2">
    <location>
        <begin position="6"/>
        <end position="109"/>
    </location>
</feature>
<dbReference type="Pfam" id="PF03195">
    <property type="entry name" value="LOB"/>
    <property type="match status" value="1"/>
</dbReference>
<evidence type="ECO:0000313" key="3">
    <source>
        <dbReference type="EMBL" id="GAA0151643.1"/>
    </source>
</evidence>
<reference evidence="3 4" key="1">
    <citation type="submission" date="2024-01" db="EMBL/GenBank/DDBJ databases">
        <title>The complete chloroplast genome sequence of Lithospermum erythrorhizon: insights into the phylogenetic relationship among Boraginaceae species and the maternal lineages of purple gromwells.</title>
        <authorList>
            <person name="Okada T."/>
            <person name="Watanabe K."/>
        </authorList>
    </citation>
    <scope>NUCLEOTIDE SEQUENCE [LARGE SCALE GENOMIC DNA]</scope>
</reference>
<keyword evidence="4" id="KW-1185">Reference proteome</keyword>
<evidence type="ECO:0000259" key="2">
    <source>
        <dbReference type="PROSITE" id="PS50891"/>
    </source>
</evidence>
<comment type="similarity">
    <text evidence="1">Belongs to the LOB domain-containing protein family.</text>
</comment>
<gene>
    <name evidence="3" type="ORF">LIER_10322</name>
</gene>
<dbReference type="InterPro" id="IPR004883">
    <property type="entry name" value="LOB"/>
</dbReference>
<protein>
    <recommendedName>
        <fullName evidence="2">LOB domain-containing protein</fullName>
    </recommendedName>
</protein>
<evidence type="ECO:0000313" key="4">
    <source>
        <dbReference type="Proteomes" id="UP001454036"/>
    </source>
</evidence>
<proteinExistence type="inferred from homology"/>
<dbReference type="EMBL" id="BAABME010001826">
    <property type="protein sequence ID" value="GAA0151643.1"/>
    <property type="molecule type" value="Genomic_DNA"/>
</dbReference>
<name>A0AAV3PK48_LITER</name>
<dbReference type="PROSITE" id="PS50891">
    <property type="entry name" value="LOB"/>
    <property type="match status" value="1"/>
</dbReference>
<dbReference type="AlphaFoldDB" id="A0AAV3PK48"/>